<reference evidence="1" key="1">
    <citation type="journal article" date="2014" name="Front. Microbiol.">
        <title>High frequency of phylogenetically diverse reductive dehalogenase-homologous genes in deep subseafloor sedimentary metagenomes.</title>
        <authorList>
            <person name="Kawai M."/>
            <person name="Futagami T."/>
            <person name="Toyoda A."/>
            <person name="Takaki Y."/>
            <person name="Nishi S."/>
            <person name="Hori S."/>
            <person name="Arai W."/>
            <person name="Tsubouchi T."/>
            <person name="Morono Y."/>
            <person name="Uchiyama I."/>
            <person name="Ito T."/>
            <person name="Fujiyama A."/>
            <person name="Inagaki F."/>
            <person name="Takami H."/>
        </authorList>
    </citation>
    <scope>NUCLEOTIDE SEQUENCE</scope>
    <source>
        <strain evidence="1">Expedition CK06-06</strain>
    </source>
</reference>
<protein>
    <submittedName>
        <fullName evidence="1">Uncharacterized protein</fullName>
    </submittedName>
</protein>
<dbReference type="AlphaFoldDB" id="X0W981"/>
<comment type="caution">
    <text evidence="1">The sequence shown here is derived from an EMBL/GenBank/DDBJ whole genome shotgun (WGS) entry which is preliminary data.</text>
</comment>
<dbReference type="EMBL" id="BARS01033653">
    <property type="protein sequence ID" value="GAG27474.1"/>
    <property type="molecule type" value="Genomic_DNA"/>
</dbReference>
<evidence type="ECO:0000313" key="1">
    <source>
        <dbReference type="EMBL" id="GAG27474.1"/>
    </source>
</evidence>
<sequence>MAEIIVENIDIYIKSDKISLKGSIYYTPRTPEKAPFLLNLPGFMNHRENY</sequence>
<gene>
    <name evidence="1" type="ORF">S01H1_52089</name>
</gene>
<organism evidence="1">
    <name type="scientific">marine sediment metagenome</name>
    <dbReference type="NCBI Taxonomy" id="412755"/>
    <lineage>
        <taxon>unclassified sequences</taxon>
        <taxon>metagenomes</taxon>
        <taxon>ecological metagenomes</taxon>
    </lineage>
</organism>
<name>X0W981_9ZZZZ</name>
<feature type="non-terminal residue" evidence="1">
    <location>
        <position position="50"/>
    </location>
</feature>
<accession>X0W981</accession>
<proteinExistence type="predicted"/>